<dbReference type="InterPro" id="IPR035979">
    <property type="entry name" value="RBD_domain_sf"/>
</dbReference>
<dbReference type="CDD" id="cd12531">
    <property type="entry name" value="RRM3_MEI2_like"/>
    <property type="match status" value="1"/>
</dbReference>
<dbReference type="PANTHER" id="PTHR23189">
    <property type="entry name" value="RNA RECOGNITION MOTIF-CONTAINING"/>
    <property type="match status" value="1"/>
</dbReference>
<dbReference type="EMBL" id="CAJZBQ010000033">
    <property type="protein sequence ID" value="CAG9323126.1"/>
    <property type="molecule type" value="Genomic_DNA"/>
</dbReference>
<evidence type="ECO:0000313" key="3">
    <source>
        <dbReference type="EMBL" id="CAG9323126.1"/>
    </source>
</evidence>
<dbReference type="InterPro" id="IPR007201">
    <property type="entry name" value="Mei2-like_Rrm_C"/>
</dbReference>
<keyword evidence="4" id="KW-1185">Reference proteome</keyword>
<keyword evidence="1" id="KW-0694">RNA-binding</keyword>
<gene>
    <name evidence="3" type="ORF">BSTOLATCC_MIC33028</name>
</gene>
<dbReference type="SUPFAM" id="SSF54928">
    <property type="entry name" value="RNA-binding domain, RBD"/>
    <property type="match status" value="2"/>
</dbReference>
<reference evidence="3" key="1">
    <citation type="submission" date="2021-09" db="EMBL/GenBank/DDBJ databases">
        <authorList>
            <consortium name="AG Swart"/>
            <person name="Singh M."/>
            <person name="Singh A."/>
            <person name="Seah K."/>
            <person name="Emmerich C."/>
        </authorList>
    </citation>
    <scope>NUCLEOTIDE SEQUENCE</scope>
    <source>
        <strain evidence="3">ATCC30299</strain>
    </source>
</reference>
<dbReference type="Pfam" id="PF04059">
    <property type="entry name" value="RRM_2"/>
    <property type="match status" value="1"/>
</dbReference>
<evidence type="ECO:0000256" key="1">
    <source>
        <dbReference type="ARBA" id="ARBA00022884"/>
    </source>
</evidence>
<dbReference type="GO" id="GO:0003723">
    <property type="term" value="F:RNA binding"/>
    <property type="evidence" value="ECO:0007669"/>
    <property type="project" value="UniProtKB-KW"/>
</dbReference>
<protein>
    <recommendedName>
        <fullName evidence="2">Mei2-like C-terminal RNA recognition motif domain-containing protein</fullName>
    </recommendedName>
</protein>
<dbReference type="Proteomes" id="UP001162131">
    <property type="component" value="Unassembled WGS sequence"/>
</dbReference>
<accession>A0AAU9JAY2</accession>
<sequence length="366" mass="42640">MVSKRNYESLPTSNLKKRLPAFQAIAQDEPQISQESTRNIFVSGIDPWIVLSDIQRIFEKFGDLHVFDTHHLAFSEVIVSYYDIRDARHAFVSLSQIYFVKYLPDPLEVEYIDFVVLSDPLDNNPNLIFKALGQESMQIMRIDSYWIVKYYDRRRVWLVQSSLLHEDVKIKYEKIWPSDLKFEEKGHPDPCDTNPIEKEPLALIDLNANMNSIGPQIIPKRHSVVPKKKIEGEDKGNYVISLELVLSNVDRRTTIMIKNIPNKYTQAMLIQSIDLRHAGSYDFLYLPIDFKNKCNVGYSFINFIDHRFIPAFYQEFDGKTWERFNSNKICALSYARIQGRAALEKHFQSSSIMVQNDTSMKPLILS</sequence>
<evidence type="ECO:0000313" key="4">
    <source>
        <dbReference type="Proteomes" id="UP001162131"/>
    </source>
</evidence>
<organism evidence="3 4">
    <name type="scientific">Blepharisma stoltei</name>
    <dbReference type="NCBI Taxonomy" id="1481888"/>
    <lineage>
        <taxon>Eukaryota</taxon>
        <taxon>Sar</taxon>
        <taxon>Alveolata</taxon>
        <taxon>Ciliophora</taxon>
        <taxon>Postciliodesmatophora</taxon>
        <taxon>Heterotrichea</taxon>
        <taxon>Heterotrichida</taxon>
        <taxon>Blepharismidae</taxon>
        <taxon>Blepharisma</taxon>
    </lineage>
</organism>
<proteinExistence type="predicted"/>
<evidence type="ECO:0000259" key="2">
    <source>
        <dbReference type="Pfam" id="PF04059"/>
    </source>
</evidence>
<feature type="domain" description="Mei2-like C-terminal RNA recognition motif" evidence="2">
    <location>
        <begin position="252"/>
        <end position="348"/>
    </location>
</feature>
<name>A0AAU9JAY2_9CILI</name>
<dbReference type="AlphaFoldDB" id="A0AAU9JAY2"/>
<comment type="caution">
    <text evidence="3">The sequence shown here is derived from an EMBL/GenBank/DDBJ whole genome shotgun (WGS) entry which is preliminary data.</text>
</comment>
<dbReference type="InterPro" id="IPR034454">
    <property type="entry name" value="MEI2-like_RRM3"/>
</dbReference>